<keyword evidence="3" id="KW-1185">Reference proteome</keyword>
<name>A0A1G7SCR8_9FIRM</name>
<dbReference type="RefSeq" id="WP_092329060.1">
    <property type="nucleotide sequence ID" value="NZ_FNCP01000001.1"/>
</dbReference>
<dbReference type="Pfam" id="PF01909">
    <property type="entry name" value="NTP_transf_2"/>
    <property type="match status" value="1"/>
</dbReference>
<dbReference type="Proteomes" id="UP000198656">
    <property type="component" value="Unassembled WGS sequence"/>
</dbReference>
<dbReference type="PANTHER" id="PTHR33933:SF3">
    <property type="entry name" value="PROTEIN ADENYLYLTRANSFERASE MJ0604-RELATED"/>
    <property type="match status" value="1"/>
</dbReference>
<dbReference type="STRING" id="1121419.SAMN05443529_101354"/>
<dbReference type="Gene3D" id="3.30.460.10">
    <property type="entry name" value="Beta Polymerase, domain 2"/>
    <property type="match status" value="1"/>
</dbReference>
<dbReference type="CDD" id="cd05403">
    <property type="entry name" value="NT_KNTase_like"/>
    <property type="match status" value="1"/>
</dbReference>
<protein>
    <submittedName>
        <fullName evidence="2">Nucleotidyltransferase domain-containing protein</fullName>
    </submittedName>
</protein>
<organism evidence="2 3">
    <name type="scientific">Desulfosporosinus hippei DSM 8344</name>
    <dbReference type="NCBI Taxonomy" id="1121419"/>
    <lineage>
        <taxon>Bacteria</taxon>
        <taxon>Bacillati</taxon>
        <taxon>Bacillota</taxon>
        <taxon>Clostridia</taxon>
        <taxon>Eubacteriales</taxon>
        <taxon>Desulfitobacteriaceae</taxon>
        <taxon>Desulfosporosinus</taxon>
    </lineage>
</organism>
<dbReference type="OrthoDB" id="9813766at2"/>
<accession>A0A1G7SCR8</accession>
<dbReference type="InterPro" id="IPR043519">
    <property type="entry name" value="NT_sf"/>
</dbReference>
<dbReference type="InterPro" id="IPR052548">
    <property type="entry name" value="Type_VII_TA_antitoxin"/>
</dbReference>
<dbReference type="InterPro" id="IPR002934">
    <property type="entry name" value="Polymerase_NTP_transf_dom"/>
</dbReference>
<dbReference type="PANTHER" id="PTHR33933">
    <property type="entry name" value="NUCLEOTIDYLTRANSFERASE"/>
    <property type="match status" value="1"/>
</dbReference>
<reference evidence="3" key="1">
    <citation type="submission" date="2016-10" db="EMBL/GenBank/DDBJ databases">
        <authorList>
            <person name="Varghese N."/>
            <person name="Submissions S."/>
        </authorList>
    </citation>
    <scope>NUCLEOTIDE SEQUENCE [LARGE SCALE GENOMIC DNA]</scope>
    <source>
        <strain evidence="3">DSM 8344</strain>
    </source>
</reference>
<evidence type="ECO:0000313" key="3">
    <source>
        <dbReference type="Proteomes" id="UP000198656"/>
    </source>
</evidence>
<dbReference type="AlphaFoldDB" id="A0A1G7SCR8"/>
<gene>
    <name evidence="2" type="ORF">SAMN05443529_101354</name>
</gene>
<feature type="domain" description="Polymerase nucleotidyl transferase" evidence="1">
    <location>
        <begin position="10"/>
        <end position="76"/>
    </location>
</feature>
<dbReference type="SUPFAM" id="SSF81301">
    <property type="entry name" value="Nucleotidyltransferase"/>
    <property type="match status" value="1"/>
</dbReference>
<evidence type="ECO:0000313" key="2">
    <source>
        <dbReference type="EMBL" id="SDG20714.1"/>
    </source>
</evidence>
<sequence>MANPEWQEAIEQFSQSVKDKLSTKVKDVRLFGSVVKGTDTAESDIDILVLVENDDRKIVDIIMDVTVDINLDYDVVISPIIMTDSYYSNPLFRETGFFQALAQEGVSI</sequence>
<dbReference type="GO" id="GO:0016779">
    <property type="term" value="F:nucleotidyltransferase activity"/>
    <property type="evidence" value="ECO:0007669"/>
    <property type="project" value="InterPro"/>
</dbReference>
<evidence type="ECO:0000259" key="1">
    <source>
        <dbReference type="Pfam" id="PF01909"/>
    </source>
</evidence>
<dbReference type="EMBL" id="FNCP01000001">
    <property type="protein sequence ID" value="SDG20714.1"/>
    <property type="molecule type" value="Genomic_DNA"/>
</dbReference>
<keyword evidence="2" id="KW-0808">Transferase</keyword>
<proteinExistence type="predicted"/>